<dbReference type="OrthoDB" id="71307at2759"/>
<dbReference type="FunFam" id="3.30.710.10:FF:000110">
    <property type="entry name" value="Regulatory protein NPR3"/>
    <property type="match status" value="1"/>
</dbReference>
<dbReference type="InterPro" id="IPR036770">
    <property type="entry name" value="Ankyrin_rpt-contain_sf"/>
</dbReference>
<evidence type="ECO:0000256" key="4">
    <source>
        <dbReference type="ARBA" id="ARBA00022737"/>
    </source>
</evidence>
<dbReference type="GO" id="GO:2000031">
    <property type="term" value="P:regulation of salicylic acid mediated signaling pathway"/>
    <property type="evidence" value="ECO:0007669"/>
    <property type="project" value="InterPro"/>
</dbReference>
<dbReference type="PROSITE" id="PS50088">
    <property type="entry name" value="ANK_REPEAT"/>
    <property type="match status" value="1"/>
</dbReference>
<dbReference type="FunFam" id="1.25.40.20:FF:000123">
    <property type="entry name" value="regulatory protein NPR3-like"/>
    <property type="match status" value="1"/>
</dbReference>
<evidence type="ECO:0000256" key="13">
    <source>
        <dbReference type="PROSITE-ProRule" id="PRU01391"/>
    </source>
</evidence>
<feature type="compositionally biased region" description="Pro residues" evidence="14">
    <location>
        <begin position="27"/>
        <end position="36"/>
    </location>
</feature>
<reference evidence="17" key="1">
    <citation type="submission" date="2020-07" db="EMBL/GenBank/DDBJ databases">
        <title>Genome sequence and genetic diversity analysis of an under-domesticated orphan crop, white fonio (Digitaria exilis).</title>
        <authorList>
            <person name="Bennetzen J.L."/>
            <person name="Chen S."/>
            <person name="Ma X."/>
            <person name="Wang X."/>
            <person name="Yssel A.E.J."/>
            <person name="Chaluvadi S.R."/>
            <person name="Johnson M."/>
            <person name="Gangashetty P."/>
            <person name="Hamidou F."/>
            <person name="Sanogo M.D."/>
            <person name="Zwaenepoel A."/>
            <person name="Wallace J."/>
            <person name="Van De Peer Y."/>
            <person name="Van Deynze A."/>
        </authorList>
    </citation>
    <scope>NUCLEOTIDE SEQUENCE</scope>
    <source>
        <tissue evidence="17">Leaves</tissue>
    </source>
</reference>
<protein>
    <submittedName>
        <fullName evidence="17">Uncharacterized protein</fullName>
    </submittedName>
</protein>
<keyword evidence="9 12" id="KW-0040">ANK repeat</keyword>
<feature type="domain" description="C2HC NPR-type" evidence="16">
    <location>
        <begin position="180"/>
        <end position="194"/>
    </location>
</feature>
<dbReference type="AlphaFoldDB" id="A0A835KPJ8"/>
<evidence type="ECO:0000313" key="17">
    <source>
        <dbReference type="EMBL" id="KAF8766214.1"/>
    </source>
</evidence>
<evidence type="ECO:0000256" key="8">
    <source>
        <dbReference type="ARBA" id="ARBA00022833"/>
    </source>
</evidence>
<dbReference type="SMART" id="SM00225">
    <property type="entry name" value="BTB"/>
    <property type="match status" value="1"/>
</dbReference>
<dbReference type="Pfam" id="PF12796">
    <property type="entry name" value="Ank_2"/>
    <property type="match status" value="1"/>
</dbReference>
<dbReference type="InterPro" id="IPR021094">
    <property type="entry name" value="NPR1/NIM1-like_C"/>
</dbReference>
<keyword evidence="4" id="KW-0677">Repeat</keyword>
<dbReference type="Proteomes" id="UP000636709">
    <property type="component" value="Unassembled WGS sequence"/>
</dbReference>
<comment type="pathway">
    <text evidence="2">Protein modification; protein ubiquitination.</text>
</comment>
<comment type="caution">
    <text evidence="13">Lacks conserved residue(s) required for the propagation of feature annotation.</text>
</comment>
<keyword evidence="8" id="KW-0862">Zinc</keyword>
<gene>
    <name evidence="17" type="ORF">HU200_007720</name>
</gene>
<evidence type="ECO:0000313" key="18">
    <source>
        <dbReference type="Proteomes" id="UP000636709"/>
    </source>
</evidence>
<evidence type="ECO:0000256" key="9">
    <source>
        <dbReference type="ARBA" id="ARBA00023043"/>
    </source>
</evidence>
<feature type="region of interest" description="Disordered" evidence="14">
    <location>
        <begin position="1"/>
        <end position="50"/>
    </location>
</feature>
<evidence type="ECO:0000256" key="6">
    <source>
        <dbReference type="ARBA" id="ARBA00022786"/>
    </source>
</evidence>
<dbReference type="GO" id="GO:0008270">
    <property type="term" value="F:zinc ion binding"/>
    <property type="evidence" value="ECO:0007669"/>
    <property type="project" value="UniProtKB-KW"/>
</dbReference>
<dbReference type="PANTHER" id="PTHR46475">
    <property type="entry name" value="REGULATORY PROTEIN NPR3"/>
    <property type="match status" value="1"/>
</dbReference>
<evidence type="ECO:0000256" key="10">
    <source>
        <dbReference type="ARBA" id="ARBA00023242"/>
    </source>
</evidence>
<feature type="compositionally biased region" description="Low complexity" evidence="14">
    <location>
        <begin position="603"/>
        <end position="617"/>
    </location>
</feature>
<organism evidence="17 18">
    <name type="scientific">Digitaria exilis</name>
    <dbReference type="NCBI Taxonomy" id="1010633"/>
    <lineage>
        <taxon>Eukaryota</taxon>
        <taxon>Viridiplantae</taxon>
        <taxon>Streptophyta</taxon>
        <taxon>Embryophyta</taxon>
        <taxon>Tracheophyta</taxon>
        <taxon>Spermatophyta</taxon>
        <taxon>Magnoliopsida</taxon>
        <taxon>Liliopsida</taxon>
        <taxon>Poales</taxon>
        <taxon>Poaceae</taxon>
        <taxon>PACMAD clade</taxon>
        <taxon>Panicoideae</taxon>
        <taxon>Panicodae</taxon>
        <taxon>Paniceae</taxon>
        <taxon>Anthephorinae</taxon>
        <taxon>Digitaria</taxon>
    </lineage>
</organism>
<dbReference type="SMART" id="SM00248">
    <property type="entry name" value="ANK"/>
    <property type="match status" value="3"/>
</dbReference>
<dbReference type="GO" id="GO:2000022">
    <property type="term" value="P:regulation of jasmonic acid mediated signaling pathway"/>
    <property type="evidence" value="ECO:0007669"/>
    <property type="project" value="InterPro"/>
</dbReference>
<comment type="caution">
    <text evidence="17">The sequence shown here is derived from an EMBL/GenBank/DDBJ whole genome shotgun (WGS) entry which is preliminary data.</text>
</comment>
<keyword evidence="6" id="KW-0833">Ubl conjugation pathway</keyword>
<dbReference type="InterPro" id="IPR011333">
    <property type="entry name" value="SKP1/BTB/POZ_sf"/>
</dbReference>
<dbReference type="InterPro" id="IPR057250">
    <property type="entry name" value="Znf_C2HC_NPR-type"/>
</dbReference>
<evidence type="ECO:0000256" key="3">
    <source>
        <dbReference type="ARBA" id="ARBA00022723"/>
    </source>
</evidence>
<dbReference type="GO" id="GO:0050832">
    <property type="term" value="P:defense response to fungus"/>
    <property type="evidence" value="ECO:0007669"/>
    <property type="project" value="TreeGrafter"/>
</dbReference>
<evidence type="ECO:0000259" key="16">
    <source>
        <dbReference type="PROSITE" id="PS52046"/>
    </source>
</evidence>
<evidence type="ECO:0000256" key="2">
    <source>
        <dbReference type="ARBA" id="ARBA00004906"/>
    </source>
</evidence>
<dbReference type="PANTHER" id="PTHR46475:SF2">
    <property type="entry name" value="REGULATORY PROTEIN NPR3"/>
    <property type="match status" value="1"/>
</dbReference>
<dbReference type="GO" id="GO:0005634">
    <property type="term" value="C:nucleus"/>
    <property type="evidence" value="ECO:0007669"/>
    <property type="project" value="UniProtKB-SubCell"/>
</dbReference>
<name>A0A835KPJ8_9POAL</name>
<keyword evidence="10" id="KW-0539">Nucleus</keyword>
<comment type="subcellular location">
    <subcellularLocation>
        <location evidence="1">Nucleus</location>
    </subcellularLocation>
</comment>
<dbReference type="EMBL" id="JACEFO010000520">
    <property type="protein sequence ID" value="KAF8766214.1"/>
    <property type="molecule type" value="Genomic_DNA"/>
</dbReference>
<dbReference type="Pfam" id="PF12313">
    <property type="entry name" value="NPR1_like_C"/>
    <property type="match status" value="1"/>
</dbReference>
<evidence type="ECO:0000256" key="11">
    <source>
        <dbReference type="ARBA" id="ARBA00044947"/>
    </source>
</evidence>
<sequence length="626" mass="68306">MEQSSSITFASSSSYLSNGSSPCSVALPPPGPPQAPPLAGSEGWGSGGAAGVSGSSVEAVSLNRLSKNLEQLLLIDPDLDCSDADVEVADGGPPVPVHRCILAARSPFFYELFAARGRGGTGRGDAAAAAAGGAGEVAASGRPRYKMEELVPGGRVGREAFQAFLGYMYTGKLRPAPLDVVSCADPVCPHDSCPPAIRFAVELMYAAWTFKIRELILLFQRRLLNFVDKTIVEDVIPILQVASHSELTQVVDKCIQRIARSDLDDISLDKELTPDAVEEIKKIRKKSQTTDGDAFVSDPVHEKRVRRIHRALDSDDVELVKLLLNESEITLDDANALHYAASYCDSKVVSELLDLDLANLNLKNNRGYTALHLAAMRREPAIIMCLLNKGASVSQLTADGRSAISICRRLTRAKDFNTKMEQGQESNKDRLCIDILEREMIRNPMAVEDAVTSPLLADDLHMKLLYLENRVAFARLFFPVEAKVAMQIAQADTTEEFGGITALTAASAAGKLREVDLNETPVTQNKRLRSRVDALMKTVELGRRYFPNCSQVLDKYLEDDMPDGLDQLYLLRGTPDEQKVKRMRFSELKEDVRKAFRKDKADGGSMLSGLSSTSSCSPPQKAASKK</sequence>
<evidence type="ECO:0000259" key="15">
    <source>
        <dbReference type="PROSITE" id="PS50097"/>
    </source>
</evidence>
<dbReference type="PROSITE" id="PS52046">
    <property type="entry name" value="ZF_C2HC_NPR"/>
    <property type="match status" value="1"/>
</dbReference>
<dbReference type="GO" id="GO:0042742">
    <property type="term" value="P:defense response to bacterium"/>
    <property type="evidence" value="ECO:0007669"/>
    <property type="project" value="TreeGrafter"/>
</dbReference>
<dbReference type="Gene3D" id="1.25.40.20">
    <property type="entry name" value="Ankyrin repeat-containing domain"/>
    <property type="match status" value="1"/>
</dbReference>
<feature type="repeat" description="ANK" evidence="12">
    <location>
        <begin position="366"/>
        <end position="398"/>
    </location>
</feature>
<evidence type="ECO:0000256" key="7">
    <source>
        <dbReference type="ARBA" id="ARBA00022821"/>
    </source>
</evidence>
<dbReference type="Pfam" id="PF00651">
    <property type="entry name" value="BTB"/>
    <property type="match status" value="1"/>
</dbReference>
<evidence type="ECO:0000256" key="12">
    <source>
        <dbReference type="PROSITE-ProRule" id="PRU00023"/>
    </source>
</evidence>
<dbReference type="SUPFAM" id="SSF54695">
    <property type="entry name" value="POZ domain"/>
    <property type="match status" value="1"/>
</dbReference>
<dbReference type="PROSITE" id="PS50297">
    <property type="entry name" value="ANK_REP_REGION"/>
    <property type="match status" value="1"/>
</dbReference>
<feature type="region of interest" description="Disordered" evidence="14">
    <location>
        <begin position="599"/>
        <end position="626"/>
    </location>
</feature>
<dbReference type="InterPro" id="IPR002110">
    <property type="entry name" value="Ankyrin_rpt"/>
</dbReference>
<keyword evidence="7" id="KW-0611">Plant defense</keyword>
<dbReference type="PROSITE" id="PS50097">
    <property type="entry name" value="BTB"/>
    <property type="match status" value="1"/>
</dbReference>
<dbReference type="Gene3D" id="3.30.710.10">
    <property type="entry name" value="Potassium Channel Kv1.1, Chain A"/>
    <property type="match status" value="1"/>
</dbReference>
<evidence type="ECO:0000256" key="1">
    <source>
        <dbReference type="ARBA" id="ARBA00004123"/>
    </source>
</evidence>
<accession>A0A835KPJ8</accession>
<keyword evidence="3" id="KW-0479">Metal-binding</keyword>
<dbReference type="InterPro" id="IPR044292">
    <property type="entry name" value="NPR"/>
</dbReference>
<keyword evidence="18" id="KW-1185">Reference proteome</keyword>
<comment type="similarity">
    <text evidence="11">Belongs to the plant 'ANKYRIN-BTB/POZ' family. 'NPR1-like' subfamily.</text>
</comment>
<dbReference type="CDD" id="cd18310">
    <property type="entry name" value="BTB_POZ_NPR_plant"/>
    <property type="match status" value="1"/>
</dbReference>
<evidence type="ECO:0000256" key="5">
    <source>
        <dbReference type="ARBA" id="ARBA00022771"/>
    </source>
</evidence>
<dbReference type="InterPro" id="IPR000210">
    <property type="entry name" value="BTB/POZ_dom"/>
</dbReference>
<proteinExistence type="inferred from homology"/>
<feature type="compositionally biased region" description="Low complexity" evidence="14">
    <location>
        <begin position="1"/>
        <end position="26"/>
    </location>
</feature>
<dbReference type="GO" id="GO:0009862">
    <property type="term" value="P:systemic acquired resistance, salicylic acid mediated signaling pathway"/>
    <property type="evidence" value="ECO:0007669"/>
    <property type="project" value="InterPro"/>
</dbReference>
<keyword evidence="5 13" id="KW-0863">Zinc-finger</keyword>
<dbReference type="SUPFAM" id="SSF48403">
    <property type="entry name" value="Ankyrin repeat"/>
    <property type="match status" value="1"/>
</dbReference>
<feature type="domain" description="BTB" evidence="15">
    <location>
        <begin position="84"/>
        <end position="177"/>
    </location>
</feature>
<evidence type="ECO:0000256" key="14">
    <source>
        <dbReference type="SAM" id="MobiDB-lite"/>
    </source>
</evidence>